<dbReference type="InterPro" id="IPR013551">
    <property type="entry name" value="YicC-like_C"/>
</dbReference>
<evidence type="ECO:0000256" key="4">
    <source>
        <dbReference type="ARBA" id="ARBA00022801"/>
    </source>
</evidence>
<gene>
    <name evidence="9" type="ORF">G3N55_02060</name>
</gene>
<evidence type="ECO:0000256" key="1">
    <source>
        <dbReference type="ARBA" id="ARBA00001968"/>
    </source>
</evidence>
<protein>
    <submittedName>
        <fullName evidence="9">YicC family protein</fullName>
    </submittedName>
</protein>
<evidence type="ECO:0000313" key="9">
    <source>
        <dbReference type="EMBL" id="NDY41637.1"/>
    </source>
</evidence>
<reference evidence="9 10" key="1">
    <citation type="submission" date="2020-02" db="EMBL/GenBank/DDBJ databases">
        <title>Comparative genomics of sulfur disproportionating microorganisms.</title>
        <authorList>
            <person name="Ward L.M."/>
            <person name="Bertran E."/>
            <person name="Johnston D.T."/>
        </authorList>
    </citation>
    <scope>NUCLEOTIDE SEQUENCE [LARGE SCALE GENOMIC DNA]</scope>
    <source>
        <strain evidence="9 10">DSM 100025</strain>
    </source>
</reference>
<evidence type="ECO:0000259" key="8">
    <source>
        <dbReference type="Pfam" id="PF08340"/>
    </source>
</evidence>
<keyword evidence="10" id="KW-1185">Reference proteome</keyword>
<evidence type="ECO:0000259" key="7">
    <source>
        <dbReference type="Pfam" id="PF03755"/>
    </source>
</evidence>
<keyword evidence="2" id="KW-0540">Nuclease</keyword>
<dbReference type="Proteomes" id="UP000469346">
    <property type="component" value="Unassembled WGS sequence"/>
</dbReference>
<dbReference type="AlphaFoldDB" id="A0A6N9TQC6"/>
<dbReference type="GO" id="GO:0004521">
    <property type="term" value="F:RNA endonuclease activity"/>
    <property type="evidence" value="ECO:0007669"/>
    <property type="project" value="InterPro"/>
</dbReference>
<dbReference type="InterPro" id="IPR013527">
    <property type="entry name" value="YicC-like_N"/>
</dbReference>
<keyword evidence="3" id="KW-0255">Endonuclease</keyword>
<dbReference type="InterPro" id="IPR005229">
    <property type="entry name" value="YicC/YloC-like"/>
</dbReference>
<keyword evidence="6" id="KW-0175">Coiled coil</keyword>
<dbReference type="GO" id="GO:0016787">
    <property type="term" value="F:hydrolase activity"/>
    <property type="evidence" value="ECO:0007669"/>
    <property type="project" value="UniProtKB-KW"/>
</dbReference>
<comment type="cofactor">
    <cofactor evidence="1">
        <name>a divalent metal cation</name>
        <dbReference type="ChEBI" id="CHEBI:60240"/>
    </cofactor>
</comment>
<dbReference type="NCBIfam" id="TIGR00255">
    <property type="entry name" value="YicC/YloC family endoribonuclease"/>
    <property type="match status" value="1"/>
</dbReference>
<proteinExistence type="inferred from homology"/>
<dbReference type="EMBL" id="JAAGRR010000011">
    <property type="protein sequence ID" value="NDY41637.1"/>
    <property type="molecule type" value="Genomic_DNA"/>
</dbReference>
<evidence type="ECO:0000256" key="3">
    <source>
        <dbReference type="ARBA" id="ARBA00022759"/>
    </source>
</evidence>
<evidence type="ECO:0000256" key="5">
    <source>
        <dbReference type="ARBA" id="ARBA00035648"/>
    </source>
</evidence>
<dbReference type="Pfam" id="PF08340">
    <property type="entry name" value="YicC-like_C"/>
    <property type="match status" value="1"/>
</dbReference>
<comment type="similarity">
    <text evidence="5">Belongs to the YicC/YloC family.</text>
</comment>
<organism evidence="9 10">
    <name type="scientific">Dissulfurirhabdus thermomarina</name>
    <dbReference type="NCBI Taxonomy" id="1765737"/>
    <lineage>
        <taxon>Bacteria</taxon>
        <taxon>Deltaproteobacteria</taxon>
        <taxon>Dissulfurirhabdaceae</taxon>
        <taxon>Dissulfurirhabdus</taxon>
    </lineage>
</organism>
<feature type="coiled-coil region" evidence="6">
    <location>
        <begin position="131"/>
        <end position="195"/>
    </location>
</feature>
<dbReference type="Pfam" id="PF03755">
    <property type="entry name" value="YicC-like_N"/>
    <property type="match status" value="1"/>
</dbReference>
<dbReference type="PANTHER" id="PTHR30636:SF3">
    <property type="entry name" value="UPF0701 PROTEIN YICC"/>
    <property type="match status" value="1"/>
</dbReference>
<dbReference type="PANTHER" id="PTHR30636">
    <property type="entry name" value="UPF0701 PROTEIN YICC"/>
    <property type="match status" value="1"/>
</dbReference>
<feature type="domain" description="Endoribonuclease YicC-like C-terminal" evidence="8">
    <location>
        <begin position="172"/>
        <end position="288"/>
    </location>
</feature>
<evidence type="ECO:0000256" key="6">
    <source>
        <dbReference type="SAM" id="Coils"/>
    </source>
</evidence>
<evidence type="ECO:0000313" key="10">
    <source>
        <dbReference type="Proteomes" id="UP000469346"/>
    </source>
</evidence>
<keyword evidence="4" id="KW-0378">Hydrolase</keyword>
<name>A0A6N9TQC6_DISTH</name>
<feature type="domain" description="Endoribonuclease YicC-like N-terminal" evidence="7">
    <location>
        <begin position="1"/>
        <end position="153"/>
    </location>
</feature>
<accession>A0A6N9TQC6</accession>
<comment type="caution">
    <text evidence="9">The sequence shown here is derived from an EMBL/GenBank/DDBJ whole genome shotgun (WGS) entry which is preliminary data.</text>
</comment>
<dbReference type="RefSeq" id="WP_163297791.1">
    <property type="nucleotide sequence ID" value="NZ_JAAGRR010000011.1"/>
</dbReference>
<sequence length="289" mass="32315">MTTYARARSEGAAVEVDMELRSVNGRYCDVQVRLPRWLLPFEDRVRKRVQAALGRGRVDVTVQVGGAALAGPEFVPNTGLVQAYLRAAGALAEECGLAGGLELRDVLGILKDAVEAREAEPDAEAAWPVVAEALERLLAEAQEAARREGEALKADLDLRLDRVEAWLEAIDRRRRDHLRAAQEALRERVERHLAETRLDPARIAQEAAFLADRLDITEEVVRARSHLAQFRELLASDEPVGRRLDFLLQELFREVNTMASKSADAEISRLVVDIKGEQEKMREQVQNLV</sequence>
<evidence type="ECO:0000256" key="2">
    <source>
        <dbReference type="ARBA" id="ARBA00022722"/>
    </source>
</evidence>